<dbReference type="EMBL" id="JACDUR010000010">
    <property type="protein sequence ID" value="MBA2896953.1"/>
    <property type="molecule type" value="Genomic_DNA"/>
</dbReference>
<sequence length="81" mass="8995">MARDLSALDRLTALVPPPDAPLFGTRPWDEIFTELGLVLPSDFVAFAERYGSSGFARWLAISDPRGWSPEVIAGVPEWMDF</sequence>
<evidence type="ECO:0008006" key="3">
    <source>
        <dbReference type="Google" id="ProtNLM"/>
    </source>
</evidence>
<reference evidence="1 2" key="1">
    <citation type="submission" date="2020-07" db="EMBL/GenBank/DDBJ databases">
        <title>Genomic Encyclopedia of Type Strains, Phase IV (KMG-IV): sequencing the most valuable type-strain genomes for metagenomic binning, comparative biology and taxonomic classification.</title>
        <authorList>
            <person name="Goeker M."/>
        </authorList>
    </citation>
    <scope>NUCLEOTIDE SEQUENCE [LARGE SCALE GENOMIC DNA]</scope>
    <source>
        <strain evidence="1 2">DSM 45533</strain>
    </source>
</reference>
<organism evidence="1 2">
    <name type="scientific">Nonomuraea soli</name>
    <dbReference type="NCBI Taxonomy" id="1032476"/>
    <lineage>
        <taxon>Bacteria</taxon>
        <taxon>Bacillati</taxon>
        <taxon>Actinomycetota</taxon>
        <taxon>Actinomycetes</taxon>
        <taxon>Streptosporangiales</taxon>
        <taxon>Streptosporangiaceae</taxon>
        <taxon>Nonomuraea</taxon>
    </lineage>
</organism>
<dbReference type="AlphaFoldDB" id="A0A7W0CTA8"/>
<proteinExistence type="predicted"/>
<evidence type="ECO:0000313" key="1">
    <source>
        <dbReference type="EMBL" id="MBA2896953.1"/>
    </source>
</evidence>
<comment type="caution">
    <text evidence="1">The sequence shown here is derived from an EMBL/GenBank/DDBJ whole genome shotgun (WGS) entry which is preliminary data.</text>
</comment>
<keyword evidence="2" id="KW-1185">Reference proteome</keyword>
<accession>A0A7W0CTA8</accession>
<gene>
    <name evidence="1" type="ORF">HNR30_008349</name>
</gene>
<dbReference type="RefSeq" id="WP_181615685.1">
    <property type="nucleotide sequence ID" value="NZ_BAABAM010000010.1"/>
</dbReference>
<name>A0A7W0CTA8_9ACTN</name>
<dbReference type="Proteomes" id="UP000530928">
    <property type="component" value="Unassembled WGS sequence"/>
</dbReference>
<evidence type="ECO:0000313" key="2">
    <source>
        <dbReference type="Proteomes" id="UP000530928"/>
    </source>
</evidence>
<protein>
    <recommendedName>
        <fullName evidence="3">SMI1/KNR4 family protein</fullName>
    </recommendedName>
</protein>